<reference evidence="9" key="1">
    <citation type="submission" date="2020-10" db="EMBL/GenBank/DDBJ databases">
        <authorList>
            <person name="Castelo-Branco R."/>
            <person name="Eusebio N."/>
            <person name="Adriana R."/>
            <person name="Vieira A."/>
            <person name="Brugerolle De Fraissinette N."/>
            <person name="Rezende De Castro R."/>
            <person name="Schneider M.P."/>
            <person name="Vasconcelos V."/>
            <person name="Leao P.N."/>
        </authorList>
    </citation>
    <scope>NUCLEOTIDE SEQUENCE</scope>
    <source>
        <strain evidence="9">LEGE 07157</strain>
    </source>
</reference>
<dbReference type="GO" id="GO:0016020">
    <property type="term" value="C:membrane"/>
    <property type="evidence" value="ECO:0007669"/>
    <property type="project" value="UniProtKB-SubCell"/>
</dbReference>
<keyword evidence="4 7" id="KW-1133">Transmembrane helix</keyword>
<dbReference type="PANTHER" id="PTHR30386">
    <property type="entry name" value="MEMBRANE FUSION SUBUNIT OF EMRAB-TOLC MULTIDRUG EFFLUX PUMP"/>
    <property type="match status" value="1"/>
</dbReference>
<feature type="domain" description="AprE-like beta-barrel" evidence="8">
    <location>
        <begin position="244"/>
        <end position="334"/>
    </location>
</feature>
<keyword evidence="5 7" id="KW-0472">Membrane</keyword>
<dbReference type="EMBL" id="JADEWZ010000036">
    <property type="protein sequence ID" value="MBE9118071.1"/>
    <property type="molecule type" value="Genomic_DNA"/>
</dbReference>
<comment type="caution">
    <text evidence="9">The sequence shown here is derived from an EMBL/GenBank/DDBJ whole genome shotgun (WGS) entry which is preliminary data.</text>
</comment>
<feature type="coiled-coil region" evidence="6">
    <location>
        <begin position="175"/>
        <end position="209"/>
    </location>
</feature>
<sequence length="354" mass="39704">MYDRSDFNALQPLQGDEFLPPIHRWMRLGGLFLVGTVGIALLLSVVMEYNVKVKATATVRPEREVQIVQGSREGTVKRIEVAEKQVIEQGDAIAYIDSPHLPELQNQQQTLKTHLENNRTQIDTLEFQLARLDKQIVRESALAATASDPNYQIERALAQIARSRPERGIQLERQRNALLKNRETLTRRLNQTDAQLRSVEEQLDRIVVRSPIPGKILQLNLRNPGQVLQPGEPIVRIIPQNTPLVVKAQVPAQDIGRVKPGQTVQLRISAYPYPDYGTATGKVQDISPDVLPCQGNCWGGATAYYEATIILDDSNPLRKNAQLQPGMEAIADIISRKERVATFILRKARLLADL</sequence>
<dbReference type="SUPFAM" id="SSF111369">
    <property type="entry name" value="HlyD-like secretion proteins"/>
    <property type="match status" value="1"/>
</dbReference>
<evidence type="ECO:0000313" key="10">
    <source>
        <dbReference type="Proteomes" id="UP000654482"/>
    </source>
</evidence>
<proteinExistence type="inferred from homology"/>
<dbReference type="RefSeq" id="WP_194031153.1">
    <property type="nucleotide sequence ID" value="NZ_JADEWZ010000036.1"/>
</dbReference>
<feature type="transmembrane region" description="Helical" evidence="7">
    <location>
        <begin position="25"/>
        <end position="46"/>
    </location>
</feature>
<evidence type="ECO:0000256" key="3">
    <source>
        <dbReference type="ARBA" id="ARBA00022692"/>
    </source>
</evidence>
<evidence type="ECO:0000313" key="9">
    <source>
        <dbReference type="EMBL" id="MBE9118071.1"/>
    </source>
</evidence>
<organism evidence="9 10">
    <name type="scientific">Lusitaniella coriacea LEGE 07157</name>
    <dbReference type="NCBI Taxonomy" id="945747"/>
    <lineage>
        <taxon>Bacteria</taxon>
        <taxon>Bacillati</taxon>
        <taxon>Cyanobacteriota</taxon>
        <taxon>Cyanophyceae</taxon>
        <taxon>Spirulinales</taxon>
        <taxon>Lusitaniellaceae</taxon>
        <taxon>Lusitaniella</taxon>
    </lineage>
</organism>
<gene>
    <name evidence="9" type="ORF">IQ249_19425</name>
</gene>
<evidence type="ECO:0000256" key="6">
    <source>
        <dbReference type="SAM" id="Coils"/>
    </source>
</evidence>
<protein>
    <submittedName>
        <fullName evidence="9">HlyD family efflux transporter periplasmic adaptor subunit</fullName>
    </submittedName>
</protein>
<evidence type="ECO:0000256" key="7">
    <source>
        <dbReference type="SAM" id="Phobius"/>
    </source>
</evidence>
<comment type="similarity">
    <text evidence="2">Belongs to the membrane fusion protein (MFP) (TC 8.A.1) family.</text>
</comment>
<dbReference type="InterPro" id="IPR050739">
    <property type="entry name" value="MFP"/>
</dbReference>
<keyword evidence="6" id="KW-0175">Coiled coil</keyword>
<evidence type="ECO:0000259" key="8">
    <source>
        <dbReference type="Pfam" id="PF26002"/>
    </source>
</evidence>
<name>A0A8J7DYV2_9CYAN</name>
<accession>A0A8J7DYV2</accession>
<keyword evidence="3 7" id="KW-0812">Transmembrane</keyword>
<dbReference type="Gene3D" id="2.40.30.170">
    <property type="match status" value="1"/>
</dbReference>
<keyword evidence="10" id="KW-1185">Reference proteome</keyword>
<evidence type="ECO:0000256" key="1">
    <source>
        <dbReference type="ARBA" id="ARBA00004167"/>
    </source>
</evidence>
<dbReference type="AlphaFoldDB" id="A0A8J7DYV2"/>
<evidence type="ECO:0000256" key="2">
    <source>
        <dbReference type="ARBA" id="ARBA00009477"/>
    </source>
</evidence>
<dbReference type="PANTHER" id="PTHR30386:SF26">
    <property type="entry name" value="TRANSPORT PROTEIN COMB"/>
    <property type="match status" value="1"/>
</dbReference>
<dbReference type="Proteomes" id="UP000654482">
    <property type="component" value="Unassembled WGS sequence"/>
</dbReference>
<evidence type="ECO:0000256" key="4">
    <source>
        <dbReference type="ARBA" id="ARBA00022989"/>
    </source>
</evidence>
<comment type="subcellular location">
    <subcellularLocation>
        <location evidence="1">Membrane</location>
        <topology evidence="1">Single-pass membrane protein</topology>
    </subcellularLocation>
</comment>
<evidence type="ECO:0000256" key="5">
    <source>
        <dbReference type="ARBA" id="ARBA00023136"/>
    </source>
</evidence>
<dbReference type="InterPro" id="IPR058982">
    <property type="entry name" value="Beta-barrel_AprE"/>
</dbReference>
<dbReference type="Pfam" id="PF26002">
    <property type="entry name" value="Beta-barrel_AprE"/>
    <property type="match status" value="1"/>
</dbReference>
<dbReference type="Gene3D" id="2.40.50.100">
    <property type="match status" value="1"/>
</dbReference>